<evidence type="ECO:0000313" key="1">
    <source>
        <dbReference type="EMBL" id="KAI4838832.1"/>
    </source>
</evidence>
<evidence type="ECO:0000313" key="2">
    <source>
        <dbReference type="Proteomes" id="UP001056978"/>
    </source>
</evidence>
<organism evidence="1 2">
    <name type="scientific">Plasmodium brasilianum</name>
    <dbReference type="NCBI Taxonomy" id="5824"/>
    <lineage>
        <taxon>Eukaryota</taxon>
        <taxon>Sar</taxon>
        <taxon>Alveolata</taxon>
        <taxon>Apicomplexa</taxon>
        <taxon>Aconoidasida</taxon>
        <taxon>Haemosporida</taxon>
        <taxon>Plasmodiidae</taxon>
        <taxon>Plasmodium</taxon>
        <taxon>Plasmodium (Plasmodium)</taxon>
    </lineage>
</organism>
<proteinExistence type="predicted"/>
<protein>
    <submittedName>
        <fullName evidence="1">Thioredoxin-like protein</fullName>
    </submittedName>
</protein>
<dbReference type="Proteomes" id="UP001056978">
    <property type="component" value="Chromosome 8"/>
</dbReference>
<sequence>MLTSGKNNQKKKYTLDSTLNIKNLKYHKDYLYVNTKNDFVLYVYAKWDADSNNLITVFREVARILTENEIKLDFYIFNIDNSKDLCNFLNICSLPVMLYVSSVHKKKYNSLLFKVLNSNKDVKISNAFRYNGDMYCYDYIVEWVEAHYYFTKASNILKNHESIKPSKRRIRTHDKHNLSNFIDFSFVSKNEATDKSEQHTEKENKEDKEKKHDKEKHSDDDKNDGKEKHNDKEKEKGSDKVKNSDKEKNDNKKKVNKDNMEEEDDMEEDEEDEEDEDNLKANSKKKEKKKDDETKGNKKKTKGNDDEEENMDEDDEDENEDEEEEEDEEVKKKPKKKENDKKEKENEKNHNDYKKEIKAHNELHEDNDGDYHEVPLKDGNKKDNVNHSQEITNDNHNKNHEAGDKKNQKKDNKEGNTHDAHSSLEEKHIIPNINNNDQKNSVAPNIPNVTQNIIPPLYSNIPKREGIIVPHENTKTNDDILIPNDVKEEFMKLLRKVVYINSKGNLHKEENFHFDGAHTKNPRGNPEQQNNLHSENGVHKNSYFFSRVLDHFKKYIIYYILCFIVFSAFALVMQCSDVSNEKKKKYTKKDRSKIKNYRRDIES</sequence>
<accession>A0ACB9YBH4</accession>
<reference evidence="1" key="1">
    <citation type="submission" date="2022-06" db="EMBL/GenBank/DDBJ databases">
        <title>The First Complete Genome of the Simian Malaria Parasite Plasmodium brasilianum.</title>
        <authorList>
            <person name="Bajic M."/>
            <person name="Ravishankar S."/>
        </authorList>
    </citation>
    <scope>NUCLEOTIDE SEQUENCE</scope>
    <source>
        <strain evidence="1">Bolivian I</strain>
    </source>
</reference>
<gene>
    <name evidence="1" type="ORF">MKS88_002341</name>
</gene>
<name>A0ACB9YBH4_PLABR</name>
<comment type="caution">
    <text evidence="1">The sequence shown here is derived from an EMBL/GenBank/DDBJ whole genome shotgun (WGS) entry which is preliminary data.</text>
</comment>
<keyword evidence="2" id="KW-1185">Reference proteome</keyword>
<dbReference type="EMBL" id="CM043776">
    <property type="protein sequence ID" value="KAI4838832.1"/>
    <property type="molecule type" value="Genomic_DNA"/>
</dbReference>